<organism evidence="2 3">
    <name type="scientific">Shuttleworthella satelles DSM 14600</name>
    <dbReference type="NCBI Taxonomy" id="626523"/>
    <lineage>
        <taxon>Bacteria</taxon>
        <taxon>Bacillati</taxon>
        <taxon>Bacillota</taxon>
        <taxon>Clostridia</taxon>
        <taxon>Lachnospirales</taxon>
        <taxon>Lachnospiraceae</taxon>
        <taxon>Shuttleworthella</taxon>
    </lineage>
</organism>
<dbReference type="RefSeq" id="WP_006906242.1">
    <property type="nucleotide sequence ID" value="NZ_GG665866.1"/>
</dbReference>
<gene>
    <name evidence="2" type="ORF">GCWU000342_01232</name>
</gene>
<name>C4GBD1_9FIRM</name>
<accession>C4GBD1</accession>
<protein>
    <recommendedName>
        <fullName evidence="1">DUF6487 domain-containing protein</fullName>
    </recommendedName>
</protein>
<dbReference type="AlphaFoldDB" id="C4GBD1"/>
<dbReference type="HOGENOM" id="CLU_2510874_0_0_9"/>
<dbReference type="Proteomes" id="UP000003494">
    <property type="component" value="Unassembled WGS sequence"/>
</dbReference>
<sequence length="85" mass="9643">MRKCPICGNEAEIGWVIPDRLGMKWIPDGGNLIEKTKKSIQLTSNLTNMNLKSYVCRSCHLFFADIPDQKYARIFPNVKGKDPTS</sequence>
<feature type="domain" description="DUF6487" evidence="1">
    <location>
        <begin position="4"/>
        <end position="67"/>
    </location>
</feature>
<dbReference type="InterPro" id="IPR045504">
    <property type="entry name" value="DUF6487"/>
</dbReference>
<proteinExistence type="predicted"/>
<evidence type="ECO:0000259" key="1">
    <source>
        <dbReference type="Pfam" id="PF20097"/>
    </source>
</evidence>
<reference evidence="2" key="1">
    <citation type="submission" date="2009-04" db="EMBL/GenBank/DDBJ databases">
        <authorList>
            <person name="Weinstock G."/>
            <person name="Sodergren E."/>
            <person name="Clifton S."/>
            <person name="Fulton L."/>
            <person name="Fulton B."/>
            <person name="Courtney L."/>
            <person name="Fronick C."/>
            <person name="Harrison M."/>
            <person name="Strong C."/>
            <person name="Farmer C."/>
            <person name="Delahaunty K."/>
            <person name="Markovic C."/>
            <person name="Hall O."/>
            <person name="Minx P."/>
            <person name="Tomlinson C."/>
            <person name="Mitreva M."/>
            <person name="Nelson J."/>
            <person name="Hou S."/>
            <person name="Wollam A."/>
            <person name="Pepin K.H."/>
            <person name="Johnson M."/>
            <person name="Bhonagiri V."/>
            <person name="Nash W.E."/>
            <person name="Warren W."/>
            <person name="Chinwalla A."/>
            <person name="Mardis E.R."/>
            <person name="Wilson R.K."/>
        </authorList>
    </citation>
    <scope>NUCLEOTIDE SEQUENCE [LARGE SCALE GENOMIC DNA]</scope>
    <source>
        <strain evidence="2">DSM 14600</strain>
    </source>
</reference>
<dbReference type="Pfam" id="PF20097">
    <property type="entry name" value="DUF6487"/>
    <property type="match status" value="1"/>
</dbReference>
<dbReference type="EMBL" id="ACIP02000002">
    <property type="protein sequence ID" value="EEP28424.1"/>
    <property type="molecule type" value="Genomic_DNA"/>
</dbReference>
<keyword evidence="3" id="KW-1185">Reference proteome</keyword>
<evidence type="ECO:0000313" key="2">
    <source>
        <dbReference type="EMBL" id="EEP28424.1"/>
    </source>
</evidence>
<comment type="caution">
    <text evidence="2">The sequence shown here is derived from an EMBL/GenBank/DDBJ whole genome shotgun (WGS) entry which is preliminary data.</text>
</comment>
<evidence type="ECO:0000313" key="3">
    <source>
        <dbReference type="Proteomes" id="UP000003494"/>
    </source>
</evidence>